<dbReference type="GO" id="GO:0005739">
    <property type="term" value="C:mitochondrion"/>
    <property type="evidence" value="ECO:0007669"/>
    <property type="project" value="TreeGrafter"/>
</dbReference>
<evidence type="ECO:0000256" key="7">
    <source>
        <dbReference type="ARBA" id="ARBA00022798"/>
    </source>
</evidence>
<dbReference type="PROSITE" id="PS00445">
    <property type="entry name" value="FGGY_KINASES_2"/>
    <property type="match status" value="1"/>
</dbReference>
<dbReference type="PIRSF" id="PIRSF000538">
    <property type="entry name" value="GlpK"/>
    <property type="match status" value="1"/>
</dbReference>
<comment type="caution">
    <text evidence="13">The sequence shown here is derived from an EMBL/GenBank/DDBJ whole genome shotgun (WGS) entry which is preliminary data.</text>
</comment>
<evidence type="ECO:0000259" key="11">
    <source>
        <dbReference type="Pfam" id="PF00370"/>
    </source>
</evidence>
<gene>
    <name evidence="13" type="ORF">AKO1_006525</name>
</gene>
<accession>A0AAW2ZM38</accession>
<feature type="domain" description="Carbohydrate kinase FGGY N-terminal" evidence="11">
    <location>
        <begin position="34"/>
        <end position="288"/>
    </location>
</feature>
<evidence type="ECO:0000259" key="12">
    <source>
        <dbReference type="Pfam" id="PF02782"/>
    </source>
</evidence>
<evidence type="ECO:0000256" key="3">
    <source>
        <dbReference type="ARBA" id="ARBA00012099"/>
    </source>
</evidence>
<dbReference type="CDD" id="cd07792">
    <property type="entry name" value="ASKHA_NBD_FGGY_GK1-3-like"/>
    <property type="match status" value="1"/>
</dbReference>
<dbReference type="AlphaFoldDB" id="A0AAW2ZM38"/>
<dbReference type="SUPFAM" id="SSF53067">
    <property type="entry name" value="Actin-like ATPase domain"/>
    <property type="match status" value="2"/>
</dbReference>
<dbReference type="FunFam" id="3.30.420.40:FF:000108">
    <property type="entry name" value="Glycerol kinase, glycosomal"/>
    <property type="match status" value="1"/>
</dbReference>
<dbReference type="InterPro" id="IPR043129">
    <property type="entry name" value="ATPase_NBD"/>
</dbReference>
<sequence length="543" mass="59874">MIHRHFVYALSKNANLLARCRLYSKHTMTLQRIGAIDQGTTSTRFMVFDASTLRPLATHQVCHKQIFPQPGWVEQDPMEILGNAITCLKESCKDINQLECVGITNQRETVVVWDKETGAPLYNAITWNDVRTAKDVQSFVTEECNGDHNIFREACGLPVSTYFSAMKLRWLIKNVPEVVDAMARGVCMFGTVDSWLIWNLTGGTNGGVHATDVTNASRTMLMNIKTHAWDDELIKSTGVGKDIILPEIKSCAEIYGYIMPTKENGIPEWMSKVPISGCVGDQQSACIGQRCFEPGDIKNTYGTGCFMLMNTGTLPVTSKHGLLTTVCYQFGQNPPVYALEGSVAVAGSGIRWLCDNMNLVENNDQVESVARTVNNTAGVYFVPAFSGLFAPHWRPDARGVIVGLTQYVTRAHVVRALLESICHQSVDVIDAMVNDTHIAVHSVHVDGGMSINSLIMQIQADLLGRNVIRPAFLETTVLGAAISAAIGVNVYNGVDEIPKCNGSENVTFEPEIDGPTRGKKKRRWDMAVQRSLAWHVDGDEEFE</sequence>
<evidence type="ECO:0000256" key="10">
    <source>
        <dbReference type="RuleBase" id="RU003733"/>
    </source>
</evidence>
<evidence type="ECO:0000256" key="1">
    <source>
        <dbReference type="ARBA" id="ARBA00005190"/>
    </source>
</evidence>
<dbReference type="InterPro" id="IPR000577">
    <property type="entry name" value="Carb_kinase_FGGY"/>
</dbReference>
<dbReference type="Pfam" id="PF00370">
    <property type="entry name" value="FGGY_N"/>
    <property type="match status" value="1"/>
</dbReference>
<evidence type="ECO:0000256" key="4">
    <source>
        <dbReference type="ARBA" id="ARBA00022679"/>
    </source>
</evidence>
<dbReference type="Pfam" id="PF02782">
    <property type="entry name" value="FGGY_C"/>
    <property type="match status" value="1"/>
</dbReference>
<comment type="pathway">
    <text evidence="1">Polyol metabolism; glycerol degradation via glycerol kinase pathway; sn-glycerol 3-phosphate from glycerol: step 1/1.</text>
</comment>
<dbReference type="PROSITE" id="PS00933">
    <property type="entry name" value="FGGY_KINASES_1"/>
    <property type="match status" value="1"/>
</dbReference>
<dbReference type="GO" id="GO:0006071">
    <property type="term" value="P:glycerol metabolic process"/>
    <property type="evidence" value="ECO:0007669"/>
    <property type="project" value="UniProtKB-KW"/>
</dbReference>
<keyword evidence="4 10" id="KW-0808">Transferase</keyword>
<keyword evidence="6 10" id="KW-0418">Kinase</keyword>
<name>A0AAW2ZM38_9EUKA</name>
<organism evidence="13 14">
    <name type="scientific">Acrasis kona</name>
    <dbReference type="NCBI Taxonomy" id="1008807"/>
    <lineage>
        <taxon>Eukaryota</taxon>
        <taxon>Discoba</taxon>
        <taxon>Heterolobosea</taxon>
        <taxon>Tetramitia</taxon>
        <taxon>Eutetramitia</taxon>
        <taxon>Acrasidae</taxon>
        <taxon>Acrasis</taxon>
    </lineage>
</organism>
<dbReference type="EC" id="2.7.1.30" evidence="3"/>
<dbReference type="InterPro" id="IPR018485">
    <property type="entry name" value="FGGY_C"/>
</dbReference>
<dbReference type="InterPro" id="IPR042018">
    <property type="entry name" value="GK1-3_metazoan-type"/>
</dbReference>
<dbReference type="GO" id="GO:0046167">
    <property type="term" value="P:glycerol-3-phosphate biosynthetic process"/>
    <property type="evidence" value="ECO:0007669"/>
    <property type="project" value="TreeGrafter"/>
</dbReference>
<dbReference type="PANTHER" id="PTHR10196">
    <property type="entry name" value="SUGAR KINASE"/>
    <property type="match status" value="1"/>
</dbReference>
<keyword evidence="8" id="KW-0067">ATP-binding</keyword>
<dbReference type="NCBIfam" id="TIGR01311">
    <property type="entry name" value="glycerol_kin"/>
    <property type="match status" value="1"/>
</dbReference>
<dbReference type="NCBIfam" id="NF000756">
    <property type="entry name" value="PRK00047.1"/>
    <property type="match status" value="1"/>
</dbReference>
<dbReference type="EMBL" id="JAOPGA020001669">
    <property type="protein sequence ID" value="KAL0490339.1"/>
    <property type="molecule type" value="Genomic_DNA"/>
</dbReference>
<evidence type="ECO:0000256" key="5">
    <source>
        <dbReference type="ARBA" id="ARBA00022741"/>
    </source>
</evidence>
<evidence type="ECO:0000256" key="9">
    <source>
        <dbReference type="ARBA" id="ARBA00043149"/>
    </source>
</evidence>
<dbReference type="InterPro" id="IPR018484">
    <property type="entry name" value="FGGY_N"/>
</dbReference>
<evidence type="ECO:0000256" key="8">
    <source>
        <dbReference type="ARBA" id="ARBA00022840"/>
    </source>
</evidence>
<protein>
    <recommendedName>
        <fullName evidence="3">glycerol kinase</fullName>
        <ecNumber evidence="3">2.7.1.30</ecNumber>
    </recommendedName>
    <alternativeName>
        <fullName evidence="9">ATP:glycerol 3-phosphotransferase</fullName>
    </alternativeName>
</protein>
<proteinExistence type="inferred from homology"/>
<evidence type="ECO:0000313" key="14">
    <source>
        <dbReference type="Proteomes" id="UP001431209"/>
    </source>
</evidence>
<evidence type="ECO:0000313" key="13">
    <source>
        <dbReference type="EMBL" id="KAL0490339.1"/>
    </source>
</evidence>
<dbReference type="InterPro" id="IPR005999">
    <property type="entry name" value="Glycerol_kin"/>
</dbReference>
<dbReference type="GO" id="GO:0006641">
    <property type="term" value="P:triglyceride metabolic process"/>
    <property type="evidence" value="ECO:0007669"/>
    <property type="project" value="TreeGrafter"/>
</dbReference>
<reference evidence="13 14" key="1">
    <citation type="submission" date="2024-03" db="EMBL/GenBank/DDBJ databases">
        <title>The Acrasis kona genome and developmental transcriptomes reveal deep origins of eukaryotic multicellular pathways.</title>
        <authorList>
            <person name="Sheikh S."/>
            <person name="Fu C.-J."/>
            <person name="Brown M.W."/>
            <person name="Baldauf S.L."/>
        </authorList>
    </citation>
    <scope>NUCLEOTIDE SEQUENCE [LARGE SCALE GENOMIC DNA]</scope>
    <source>
        <strain evidence="13 14">ATCC MYA-3509</strain>
    </source>
</reference>
<keyword evidence="5" id="KW-0547">Nucleotide-binding</keyword>
<comment type="similarity">
    <text evidence="2 10">Belongs to the FGGY kinase family.</text>
</comment>
<dbReference type="GO" id="GO:0005524">
    <property type="term" value="F:ATP binding"/>
    <property type="evidence" value="ECO:0007669"/>
    <property type="project" value="UniProtKB-KW"/>
</dbReference>
<dbReference type="PANTHER" id="PTHR10196:SF69">
    <property type="entry name" value="GLYCEROL KINASE"/>
    <property type="match status" value="1"/>
</dbReference>
<keyword evidence="7" id="KW-0319">Glycerol metabolism</keyword>
<feature type="domain" description="Carbohydrate kinase FGGY C-terminal" evidence="12">
    <location>
        <begin position="299"/>
        <end position="486"/>
    </location>
</feature>
<evidence type="ECO:0000256" key="6">
    <source>
        <dbReference type="ARBA" id="ARBA00022777"/>
    </source>
</evidence>
<dbReference type="Gene3D" id="3.30.420.40">
    <property type="match status" value="2"/>
</dbReference>
<evidence type="ECO:0000256" key="2">
    <source>
        <dbReference type="ARBA" id="ARBA00009156"/>
    </source>
</evidence>
<dbReference type="FunFam" id="3.30.420.40:FF:000086">
    <property type="entry name" value="Glycerol kinase"/>
    <property type="match status" value="1"/>
</dbReference>
<keyword evidence="14" id="KW-1185">Reference proteome</keyword>
<dbReference type="InterPro" id="IPR018483">
    <property type="entry name" value="Carb_kinase_FGGY_CS"/>
</dbReference>
<dbReference type="Proteomes" id="UP001431209">
    <property type="component" value="Unassembled WGS sequence"/>
</dbReference>
<dbReference type="GO" id="GO:0004370">
    <property type="term" value="F:glycerol kinase activity"/>
    <property type="evidence" value="ECO:0007669"/>
    <property type="project" value="UniProtKB-EC"/>
</dbReference>